<organism evidence="1 2">
    <name type="scientific">Neodothiora populina</name>
    <dbReference type="NCBI Taxonomy" id="2781224"/>
    <lineage>
        <taxon>Eukaryota</taxon>
        <taxon>Fungi</taxon>
        <taxon>Dikarya</taxon>
        <taxon>Ascomycota</taxon>
        <taxon>Pezizomycotina</taxon>
        <taxon>Dothideomycetes</taxon>
        <taxon>Dothideomycetidae</taxon>
        <taxon>Dothideales</taxon>
        <taxon>Dothioraceae</taxon>
        <taxon>Neodothiora</taxon>
    </lineage>
</organism>
<evidence type="ECO:0000313" key="1">
    <source>
        <dbReference type="EMBL" id="KAL1303283.1"/>
    </source>
</evidence>
<dbReference type="EMBL" id="JBFMKM010000010">
    <property type="protein sequence ID" value="KAL1303283.1"/>
    <property type="molecule type" value="Genomic_DNA"/>
</dbReference>
<dbReference type="GeneID" id="95980388"/>
<comment type="caution">
    <text evidence="1">The sequence shown here is derived from an EMBL/GenBank/DDBJ whole genome shotgun (WGS) entry which is preliminary data.</text>
</comment>
<accession>A0ABR3PAW0</accession>
<reference evidence="1 2" key="1">
    <citation type="submission" date="2024-07" db="EMBL/GenBank/DDBJ databases">
        <title>Draft sequence of the Neodothiora populina.</title>
        <authorList>
            <person name="Drown D.D."/>
            <person name="Schuette U.S."/>
            <person name="Buechlein A.B."/>
            <person name="Rusch D.R."/>
            <person name="Winton L.W."/>
            <person name="Adams G.A."/>
        </authorList>
    </citation>
    <scope>NUCLEOTIDE SEQUENCE [LARGE SCALE GENOMIC DNA]</scope>
    <source>
        <strain evidence="1 2">CPC 39397</strain>
    </source>
</reference>
<proteinExistence type="predicted"/>
<name>A0ABR3PAW0_9PEZI</name>
<sequence length="279" mass="31649">MYRMRAQGWQKLRAQKQPDTNGISYGIQLPFTQSQVQYFRAQVLEHLTKDSASEEFYGSATCLSLMDLLPSFMYLSAARAQLNADFGITQHWMNLAGEFMLLSVLENYMCFRASDPELVNEAFAWGFLPGSDRHQSEHLGGKLDEPMEIDCEVEGDRRWDGEAVVNQMFAADLADEDVVDFGQDPPTTTAETEIEDWEEIRNQYMSRLRHGPHVSTADHFTRVAADFSMVTFEERIASYLAALSQSIEPPVLVQLERGQLAGLSVEETQDFKRRVGLEA</sequence>
<gene>
    <name evidence="1" type="ORF">AAFC00_006689</name>
</gene>
<evidence type="ECO:0000313" key="2">
    <source>
        <dbReference type="Proteomes" id="UP001562354"/>
    </source>
</evidence>
<dbReference type="Proteomes" id="UP001562354">
    <property type="component" value="Unassembled WGS sequence"/>
</dbReference>
<protein>
    <submittedName>
        <fullName evidence="1">Uncharacterized protein</fullName>
    </submittedName>
</protein>
<dbReference type="RefSeq" id="XP_069199558.1">
    <property type="nucleotide sequence ID" value="XM_069347841.1"/>
</dbReference>
<keyword evidence="2" id="KW-1185">Reference proteome</keyword>